<evidence type="ECO:0000256" key="3">
    <source>
        <dbReference type="ARBA" id="ARBA00010173"/>
    </source>
</evidence>
<dbReference type="GO" id="GO:0046872">
    <property type="term" value="F:metal ion binding"/>
    <property type="evidence" value="ECO:0007669"/>
    <property type="project" value="UniProtKB-KW"/>
</dbReference>
<evidence type="ECO:0000256" key="9">
    <source>
        <dbReference type="ARBA" id="ARBA00023004"/>
    </source>
</evidence>
<dbReference type="UniPathway" id="UPA00559"/>
<dbReference type="Gene3D" id="3.40.50.11840">
    <property type="entry name" value="Diphthamide synthesis DPH1/DPH2 domain 1"/>
    <property type="match status" value="1"/>
</dbReference>
<evidence type="ECO:0000256" key="5">
    <source>
        <dbReference type="ARBA" id="ARBA00021915"/>
    </source>
</evidence>
<comment type="catalytic activity">
    <reaction evidence="14">
        <text>L-histidyl-[translation elongation factor 2] + S-adenosyl-L-methionine = 2-[(3S)-amino-3-carboxypropyl]-L-histidyl-[translation elongation factor 2] + S-methyl-5'-thioadenosine + H(+)</text>
        <dbReference type="Rhea" id="RHEA:36783"/>
        <dbReference type="Rhea" id="RHEA-COMP:9748"/>
        <dbReference type="Rhea" id="RHEA-COMP:9749"/>
        <dbReference type="ChEBI" id="CHEBI:15378"/>
        <dbReference type="ChEBI" id="CHEBI:17509"/>
        <dbReference type="ChEBI" id="CHEBI:29979"/>
        <dbReference type="ChEBI" id="CHEBI:59789"/>
        <dbReference type="ChEBI" id="CHEBI:73995"/>
        <dbReference type="EC" id="2.5.1.108"/>
    </reaction>
</comment>
<evidence type="ECO:0000313" key="17">
    <source>
        <dbReference type="Proteomes" id="UP000838878"/>
    </source>
</evidence>
<evidence type="ECO:0000256" key="14">
    <source>
        <dbReference type="ARBA" id="ARBA00048403"/>
    </source>
</evidence>
<dbReference type="PANTHER" id="PTHR10762">
    <property type="entry name" value="DIPHTHAMIDE BIOSYNTHESIS PROTEIN"/>
    <property type="match status" value="1"/>
</dbReference>
<dbReference type="FunFam" id="3.40.50.11850:FF:000001">
    <property type="entry name" value="2-(3-amino-3-carboxypropyl)histidine synthase subunit 1"/>
    <property type="match status" value="1"/>
</dbReference>
<dbReference type="EMBL" id="OV170221">
    <property type="protein sequence ID" value="CAH0713852.1"/>
    <property type="molecule type" value="Genomic_DNA"/>
</dbReference>
<keyword evidence="7" id="KW-0949">S-adenosyl-L-methionine</keyword>
<protein>
    <recommendedName>
        <fullName evidence="5">2-(3-amino-3-carboxypropyl)histidine synthase subunit 1</fullName>
        <ecNumber evidence="4">2.5.1.108</ecNumber>
    </recommendedName>
    <alternativeName>
        <fullName evidence="12">Diphthamide biosynthesis protein 1</fullName>
    </alternativeName>
    <alternativeName>
        <fullName evidence="13">Diphtheria toxin resistance protein 1</fullName>
    </alternativeName>
    <alternativeName>
        <fullName evidence="11">S-adenosyl-L-methionine:L-histidine 3-amino-3-carboxypropyltransferase 1</fullName>
    </alternativeName>
</protein>
<evidence type="ECO:0000256" key="10">
    <source>
        <dbReference type="ARBA" id="ARBA00023014"/>
    </source>
</evidence>
<name>A0A8J9UHK5_9NEOP</name>
<evidence type="ECO:0000256" key="1">
    <source>
        <dbReference type="ARBA" id="ARBA00001966"/>
    </source>
</evidence>
<dbReference type="Gene3D" id="3.40.50.11850">
    <property type="entry name" value="Diphthamide synthesis DPH1/DPH2 domain 2"/>
    <property type="match status" value="1"/>
</dbReference>
<evidence type="ECO:0000256" key="13">
    <source>
        <dbReference type="ARBA" id="ARBA00032789"/>
    </source>
</evidence>
<dbReference type="OrthoDB" id="1649088at2759"/>
<reference evidence="16" key="1">
    <citation type="submission" date="2021-12" db="EMBL/GenBank/DDBJ databases">
        <authorList>
            <person name="Martin H S."/>
        </authorList>
    </citation>
    <scope>NUCLEOTIDE SEQUENCE</scope>
</reference>
<evidence type="ECO:0000256" key="7">
    <source>
        <dbReference type="ARBA" id="ARBA00022691"/>
    </source>
</evidence>
<dbReference type="InterPro" id="IPR042264">
    <property type="entry name" value="DPH1/DPH2_2"/>
</dbReference>
<dbReference type="PANTHER" id="PTHR10762:SF1">
    <property type="entry name" value="2-(3-AMINO-3-CARBOXYPROPYL)HISTIDINE SYNTHASE SUBUNIT 1"/>
    <property type="match status" value="1"/>
</dbReference>
<dbReference type="EC" id="2.5.1.108" evidence="4"/>
<dbReference type="AlphaFoldDB" id="A0A8J9UHK5"/>
<dbReference type="InterPro" id="IPR035435">
    <property type="entry name" value="DPH1/DPH2_euk_archaea"/>
</dbReference>
<comment type="pathway">
    <text evidence="2">Protein modification; peptidyl-diphthamide biosynthesis.</text>
</comment>
<proteinExistence type="inferred from homology"/>
<dbReference type="NCBIfam" id="TIGR00322">
    <property type="entry name" value="diphth2_R"/>
    <property type="match status" value="1"/>
</dbReference>
<evidence type="ECO:0000256" key="11">
    <source>
        <dbReference type="ARBA" id="ARBA00031690"/>
    </source>
</evidence>
<dbReference type="InterPro" id="IPR042265">
    <property type="entry name" value="DPH1/DPH2_3"/>
</dbReference>
<dbReference type="Pfam" id="PF01866">
    <property type="entry name" value="Diphthamide_syn"/>
    <property type="match status" value="1"/>
</dbReference>
<gene>
    <name evidence="16" type="ORF">BINO364_LOCUS958</name>
</gene>
<dbReference type="FunFam" id="3.40.50.11840:FF:000001">
    <property type="entry name" value="2-(3-amino-3-carboxypropyl)histidine synthase subunit 1"/>
    <property type="match status" value="1"/>
</dbReference>
<dbReference type="Gene3D" id="3.40.50.11860">
    <property type="entry name" value="Diphthamide synthesis DPH1/DPH2 domain 3"/>
    <property type="match status" value="1"/>
</dbReference>
<keyword evidence="9" id="KW-0408">Iron</keyword>
<feature type="coiled-coil region" evidence="15">
    <location>
        <begin position="292"/>
        <end position="319"/>
    </location>
</feature>
<dbReference type="PIRSF" id="PIRSF004967">
    <property type="entry name" value="DPH1"/>
    <property type="match status" value="1"/>
</dbReference>
<evidence type="ECO:0000256" key="4">
    <source>
        <dbReference type="ARBA" id="ARBA00012221"/>
    </source>
</evidence>
<dbReference type="GO" id="GO:0017183">
    <property type="term" value="P:protein histidyl modification to diphthamide"/>
    <property type="evidence" value="ECO:0007669"/>
    <property type="project" value="UniProtKB-UniPathway"/>
</dbReference>
<keyword evidence="10" id="KW-0411">Iron-sulfur</keyword>
<dbReference type="InterPro" id="IPR042263">
    <property type="entry name" value="DPH1/DPH2_1"/>
</dbReference>
<keyword evidence="17" id="KW-1185">Reference proteome</keyword>
<evidence type="ECO:0000256" key="15">
    <source>
        <dbReference type="SAM" id="Coils"/>
    </source>
</evidence>
<sequence>MDNLEPNVVVVRAKPEGQRRTFKPNIRSVNKIPDELLNDPVLNRACETLPSNYNFEVHKTIWRIRSLGSKRVALQFPEGLTMFATTLCDIIETFTDADTVIMGDVTYGACCIDDFTAIALGVDLLVHYGHSCLIPIDQTSNIKVLYVFVDIKIDPSHFINTIKLNFPLKTHLAIVSTIQFVTTLHSVAKTLRSDEYIVTVPQCKPLSPGEILGCTAPKLDADIIVYLGDGRFHLESIMIANPNIPAYKYDPYDKKFTSETYDHKLMQSNRKNELTIAQNGSKFGLILGTLGRQGSTKVLNNLEKQIQNTEKKYVKILLSEIFPSKLTLFNLDAFVQEIVNG</sequence>
<evidence type="ECO:0000256" key="12">
    <source>
        <dbReference type="ARBA" id="ARBA00032574"/>
    </source>
</evidence>
<evidence type="ECO:0000313" key="16">
    <source>
        <dbReference type="EMBL" id="CAH0713852.1"/>
    </source>
</evidence>
<comment type="similarity">
    <text evidence="3">Belongs to the DPH1/DPH2 family. DPH1 subfamily.</text>
</comment>
<dbReference type="SFLD" id="SFLDS00032">
    <property type="entry name" value="Radical_SAM_3-amino-3-carboxyp"/>
    <property type="match status" value="1"/>
</dbReference>
<dbReference type="Proteomes" id="UP000838878">
    <property type="component" value="Chromosome 1"/>
</dbReference>
<evidence type="ECO:0000256" key="6">
    <source>
        <dbReference type="ARBA" id="ARBA00022679"/>
    </source>
</evidence>
<keyword evidence="15" id="KW-0175">Coiled coil</keyword>
<accession>A0A8J9UHK5</accession>
<evidence type="ECO:0000256" key="2">
    <source>
        <dbReference type="ARBA" id="ARBA00005156"/>
    </source>
</evidence>
<evidence type="ECO:0000256" key="8">
    <source>
        <dbReference type="ARBA" id="ARBA00022723"/>
    </source>
</evidence>
<dbReference type="InterPro" id="IPR016435">
    <property type="entry name" value="DPH1/DPH2"/>
</dbReference>
<dbReference type="GO" id="GO:0090560">
    <property type="term" value="F:2-(3-amino-3-carboxypropyl)histidine synthase activity"/>
    <property type="evidence" value="ECO:0007669"/>
    <property type="project" value="UniProtKB-EC"/>
</dbReference>
<feature type="non-terminal residue" evidence="16">
    <location>
        <position position="341"/>
    </location>
</feature>
<keyword evidence="6" id="KW-0808">Transferase</keyword>
<comment type="cofactor">
    <cofactor evidence="1">
        <name>[4Fe-4S] cluster</name>
        <dbReference type="ChEBI" id="CHEBI:49883"/>
    </cofactor>
</comment>
<dbReference type="GO" id="GO:0051536">
    <property type="term" value="F:iron-sulfur cluster binding"/>
    <property type="evidence" value="ECO:0007669"/>
    <property type="project" value="UniProtKB-KW"/>
</dbReference>
<organism evidence="16 17">
    <name type="scientific">Brenthis ino</name>
    <name type="common">lesser marbled fritillary</name>
    <dbReference type="NCBI Taxonomy" id="405034"/>
    <lineage>
        <taxon>Eukaryota</taxon>
        <taxon>Metazoa</taxon>
        <taxon>Ecdysozoa</taxon>
        <taxon>Arthropoda</taxon>
        <taxon>Hexapoda</taxon>
        <taxon>Insecta</taxon>
        <taxon>Pterygota</taxon>
        <taxon>Neoptera</taxon>
        <taxon>Endopterygota</taxon>
        <taxon>Lepidoptera</taxon>
        <taxon>Glossata</taxon>
        <taxon>Ditrysia</taxon>
        <taxon>Papilionoidea</taxon>
        <taxon>Nymphalidae</taxon>
        <taxon>Heliconiinae</taxon>
        <taxon>Argynnini</taxon>
        <taxon>Brenthis</taxon>
    </lineage>
</organism>
<keyword evidence="8" id="KW-0479">Metal-binding</keyword>